<dbReference type="InterPro" id="IPR036691">
    <property type="entry name" value="Endo/exonu/phosph_ase_sf"/>
</dbReference>
<dbReference type="Proteomes" id="UP000504637">
    <property type="component" value="Unplaced"/>
</dbReference>
<feature type="domain" description="Inositol polyphosphate-related phosphatase" evidence="3">
    <location>
        <begin position="2"/>
        <end position="367"/>
    </location>
</feature>
<evidence type="ECO:0000313" key="4">
    <source>
        <dbReference type="Proteomes" id="UP000504637"/>
    </source>
</evidence>
<dbReference type="PANTHER" id="PTHR11200">
    <property type="entry name" value="INOSITOL 5-PHOSPHATASE"/>
    <property type="match status" value="1"/>
</dbReference>
<dbReference type="OrthoDB" id="62798at2759"/>
<feature type="compositionally biased region" description="Polar residues" evidence="1">
    <location>
        <begin position="180"/>
        <end position="189"/>
    </location>
</feature>
<dbReference type="Gene3D" id="3.60.10.10">
    <property type="entry name" value="Endonuclease/exonuclease/phosphatase"/>
    <property type="match status" value="1"/>
</dbReference>
<keyword evidence="2" id="KW-0472">Membrane</keyword>
<feature type="transmembrane region" description="Helical" evidence="2">
    <location>
        <begin position="411"/>
        <end position="431"/>
    </location>
</feature>
<dbReference type="InterPro" id="IPR046985">
    <property type="entry name" value="IP5"/>
</dbReference>
<keyword evidence="4" id="KW-1185">Reference proteome</keyword>
<organism evidence="5">
    <name type="scientific">Dissoconium aciculare CBS 342.82</name>
    <dbReference type="NCBI Taxonomy" id="1314786"/>
    <lineage>
        <taxon>Eukaryota</taxon>
        <taxon>Fungi</taxon>
        <taxon>Dikarya</taxon>
        <taxon>Ascomycota</taxon>
        <taxon>Pezizomycotina</taxon>
        <taxon>Dothideomycetes</taxon>
        <taxon>Dothideomycetidae</taxon>
        <taxon>Mycosphaerellales</taxon>
        <taxon>Dissoconiaceae</taxon>
        <taxon>Dissoconium</taxon>
    </lineage>
</organism>
<dbReference type="SUPFAM" id="SSF56219">
    <property type="entry name" value="DNase I-like"/>
    <property type="match status" value="1"/>
</dbReference>
<reference evidence="5" key="1">
    <citation type="submission" date="2020-01" db="EMBL/GenBank/DDBJ databases">
        <authorList>
            <consortium name="DOE Joint Genome Institute"/>
            <person name="Haridas S."/>
            <person name="Albert R."/>
            <person name="Binder M."/>
            <person name="Bloem J."/>
            <person name="Labutti K."/>
            <person name="Salamov A."/>
            <person name="Andreopoulos B."/>
            <person name="Baker S.E."/>
            <person name="Barry K."/>
            <person name="Bills G."/>
            <person name="Bluhm B.H."/>
            <person name="Cannon C."/>
            <person name="Castanera R."/>
            <person name="Culley D.E."/>
            <person name="Daum C."/>
            <person name="Ezra D."/>
            <person name="Gonzalez J.B."/>
            <person name="Henrissat B."/>
            <person name="Kuo A."/>
            <person name="Liang C."/>
            <person name="Lipzen A."/>
            <person name="Lutzoni F."/>
            <person name="Magnuson J."/>
            <person name="Mondo S."/>
            <person name="Nolan M."/>
            <person name="Ohm R."/>
            <person name="Pangilinan J."/>
            <person name="Park H.-J."/>
            <person name="Ramirez L."/>
            <person name="Alfaro M."/>
            <person name="Sun H."/>
            <person name="Tritt A."/>
            <person name="Yoshinaga Y."/>
            <person name="Zwiers L.-H."/>
            <person name="Turgeon B.G."/>
            <person name="Goodwin S.B."/>
            <person name="Spatafora J.W."/>
            <person name="Crous P.W."/>
            <person name="Grigoriev I.V."/>
        </authorList>
    </citation>
    <scope>NUCLEOTIDE SEQUENCE</scope>
    <source>
        <strain evidence="5">CBS 342.82</strain>
    </source>
</reference>
<evidence type="ECO:0000256" key="1">
    <source>
        <dbReference type="SAM" id="MobiDB-lite"/>
    </source>
</evidence>
<dbReference type="SMART" id="SM00128">
    <property type="entry name" value="IPPc"/>
    <property type="match status" value="1"/>
</dbReference>
<name>A0A6J3M325_9PEZI</name>
<evidence type="ECO:0000259" key="3">
    <source>
        <dbReference type="SMART" id="SM00128"/>
    </source>
</evidence>
<reference evidence="5" key="3">
    <citation type="submission" date="2025-08" db="UniProtKB">
        <authorList>
            <consortium name="RefSeq"/>
        </authorList>
    </citation>
    <scope>IDENTIFICATION</scope>
    <source>
        <strain evidence="5">CBS 342.82</strain>
    </source>
</reference>
<feature type="region of interest" description="Disordered" evidence="1">
    <location>
        <begin position="180"/>
        <end position="216"/>
    </location>
</feature>
<dbReference type="GO" id="GO:0004439">
    <property type="term" value="F:phosphatidylinositol-4,5-bisphosphate 5-phosphatase activity"/>
    <property type="evidence" value="ECO:0007669"/>
    <property type="project" value="TreeGrafter"/>
</dbReference>
<dbReference type="GeneID" id="54360384"/>
<proteinExistence type="predicted"/>
<evidence type="ECO:0000313" key="5">
    <source>
        <dbReference type="RefSeq" id="XP_033459426.1"/>
    </source>
</evidence>
<dbReference type="PANTHER" id="PTHR11200:SF286">
    <property type="entry name" value="5-PHOSPHATASE, PUTATIVE (AFU_ORTHOLOGUE AFUA_5G07600)-RELATED"/>
    <property type="match status" value="1"/>
</dbReference>
<dbReference type="Pfam" id="PF22669">
    <property type="entry name" value="Exo_endo_phos2"/>
    <property type="match status" value="1"/>
</dbReference>
<keyword evidence="2" id="KW-1133">Transmembrane helix</keyword>
<dbReference type="AlphaFoldDB" id="A0A6J3M325"/>
<reference evidence="5" key="2">
    <citation type="submission" date="2020-04" db="EMBL/GenBank/DDBJ databases">
        <authorList>
            <consortium name="NCBI Genome Project"/>
        </authorList>
    </citation>
    <scope>NUCLEOTIDE SEQUENCE</scope>
    <source>
        <strain evidence="5">CBS 342.82</strain>
    </source>
</reference>
<protein>
    <submittedName>
        <fullName evidence="5">DNase I-like protein</fullName>
    </submittedName>
</protein>
<accession>A0A6J3M325</accession>
<evidence type="ECO:0000256" key="2">
    <source>
        <dbReference type="SAM" id="Phobius"/>
    </source>
</evidence>
<dbReference type="InterPro" id="IPR000300">
    <property type="entry name" value="IPPc"/>
</dbReference>
<sequence length="432" mass="47493">MSELNCHVLTYNCGRELVDIDYFASSLYSSLKSHAEAPDFIVLSLQELAPLGLSFLGGSFLNIYFATLRTAVLRALSWRFDADADWEDVSANNLGMTAIMVFARRSVKEEIRWVEEAGTGVGVQEMGNKGAVAVRIGFGDEETVVTFIAAHLAPHEDAWQRRNADWKSICENLVFTPSTRGTHTQQSLDSSKRQDGEEEEPLLQDTVPSPAGKASSGRDLFAVPSYIFIAGDLNYRTSDIPPVLDGSAVQPQLGSYGPSLYANDQLTREREARRTLHHLAEAPIKFPPTYKYTSHAQKLAADYAKSAESTEKVNIFAKHRLPSWCDRVLYLSTAPVKTHTYAALAVQPTSDHRPVALICSIPRKALEDHEFPSESPFGIRSDWKERRQTARTLELVVGAGAYLGFTSQGQIILIASALAVIVGGLALGYALQ</sequence>
<keyword evidence="2" id="KW-0812">Transmembrane</keyword>
<dbReference type="GO" id="GO:0046856">
    <property type="term" value="P:phosphatidylinositol dephosphorylation"/>
    <property type="evidence" value="ECO:0007669"/>
    <property type="project" value="InterPro"/>
</dbReference>
<dbReference type="RefSeq" id="XP_033459426.1">
    <property type="nucleotide sequence ID" value="XM_033602584.1"/>
</dbReference>
<gene>
    <name evidence="5" type="ORF">K489DRAFT_358600</name>
</gene>